<reference evidence="1 2" key="3">
    <citation type="journal article" date="2022" name="Microbiol. Spectr.">
        <title>Folding features and dynamics of 3D genome architecture in plant fungal pathogens.</title>
        <authorList>
            <person name="Xia C."/>
        </authorList>
    </citation>
    <scope>NUCLEOTIDE SEQUENCE [LARGE SCALE GENOMIC DNA]</scope>
    <source>
        <strain evidence="1 2">93-210</strain>
    </source>
</reference>
<keyword evidence="2" id="KW-1185">Reference proteome</keyword>
<name>A0ACC0DXM5_9BASI</name>
<organism evidence="1 2">
    <name type="scientific">Puccinia striiformis f. sp. tritici</name>
    <dbReference type="NCBI Taxonomy" id="168172"/>
    <lineage>
        <taxon>Eukaryota</taxon>
        <taxon>Fungi</taxon>
        <taxon>Dikarya</taxon>
        <taxon>Basidiomycota</taxon>
        <taxon>Pucciniomycotina</taxon>
        <taxon>Pucciniomycetes</taxon>
        <taxon>Pucciniales</taxon>
        <taxon>Pucciniaceae</taxon>
        <taxon>Puccinia</taxon>
    </lineage>
</organism>
<accession>A0ACC0DXM5</accession>
<evidence type="ECO:0000313" key="2">
    <source>
        <dbReference type="Proteomes" id="UP001060170"/>
    </source>
</evidence>
<evidence type="ECO:0000313" key="1">
    <source>
        <dbReference type="EMBL" id="KAI7940954.1"/>
    </source>
</evidence>
<gene>
    <name evidence="1" type="ORF">MJO28_013239</name>
</gene>
<reference evidence="2" key="2">
    <citation type="journal article" date="2018" name="Mol. Plant Microbe Interact.">
        <title>Genome sequence resources for the wheat stripe rust pathogen (Puccinia striiformis f. sp. tritici) and the barley stripe rust pathogen (Puccinia striiformis f. sp. hordei).</title>
        <authorList>
            <person name="Xia C."/>
            <person name="Wang M."/>
            <person name="Yin C."/>
            <person name="Cornejo O.E."/>
            <person name="Hulbert S.H."/>
            <person name="Chen X."/>
        </authorList>
    </citation>
    <scope>NUCLEOTIDE SEQUENCE [LARGE SCALE GENOMIC DNA]</scope>
    <source>
        <strain evidence="2">93-210</strain>
    </source>
</reference>
<proteinExistence type="predicted"/>
<dbReference type="EMBL" id="CM045877">
    <property type="protein sequence ID" value="KAI7940954.1"/>
    <property type="molecule type" value="Genomic_DNA"/>
</dbReference>
<reference evidence="2" key="1">
    <citation type="journal article" date="2018" name="BMC Genomics">
        <title>Genomic insights into host adaptation between the wheat stripe rust pathogen (Puccinia striiformis f. sp. tritici) and the barley stripe rust pathogen (Puccinia striiformis f. sp. hordei).</title>
        <authorList>
            <person name="Xia C."/>
            <person name="Wang M."/>
            <person name="Yin C."/>
            <person name="Cornejo O.E."/>
            <person name="Hulbert S.H."/>
            <person name="Chen X."/>
        </authorList>
    </citation>
    <scope>NUCLEOTIDE SEQUENCE [LARGE SCALE GENOMIC DNA]</scope>
    <source>
        <strain evidence="2">93-210</strain>
    </source>
</reference>
<dbReference type="Proteomes" id="UP001060170">
    <property type="component" value="Chromosome 13"/>
</dbReference>
<protein>
    <submittedName>
        <fullName evidence="1">Uncharacterized protein</fullName>
    </submittedName>
</protein>
<sequence>MCSKSFSEGSVNAELAASKLFVDLGAEVEAVWLAPAERGSFMRAGKHRKATLSDIALSASSSFLSKSSAAGLGSSI</sequence>
<comment type="caution">
    <text evidence="1">The sequence shown here is derived from an EMBL/GenBank/DDBJ whole genome shotgun (WGS) entry which is preliminary data.</text>
</comment>